<dbReference type="InterPro" id="IPR029055">
    <property type="entry name" value="Ntn_hydrolases_N"/>
</dbReference>
<dbReference type="SUPFAM" id="SSF56235">
    <property type="entry name" value="N-terminal nucleophile aminohydrolases (Ntn hydrolases)"/>
    <property type="match status" value="1"/>
</dbReference>
<dbReference type="InterPro" id="IPR024286">
    <property type="entry name" value="DUF3700"/>
</dbReference>
<evidence type="ECO:0000313" key="3">
    <source>
        <dbReference type="Proteomes" id="UP001140949"/>
    </source>
</evidence>
<evidence type="ECO:0000313" key="2">
    <source>
        <dbReference type="EMBL" id="KAJ6838274.1"/>
    </source>
</evidence>
<sequence>MFIHPILSLHIPLFLSIYIQTYHLLPLRKQTFLFSFHSRERGNMLAIFQKAFAHPLEELRSPTAVDESRAPKRPEEIMKGFHSLHPDNSFSANFGGGAALASCSDARPASFHHRRLFCSFDEIYCMYVGVLDNLSSLIRDYGLCKSTNDAQLVIEAYRTFRDRGPYPADQVVKDLAGTFAFVLYDNKAGTIFAALSSDGGVPLFWGLAADGSVVISDEVLVIKGSCGKSYAPFPPGCMFHSEGGLRSFEHPMNKIKAMPRVDSEGIMCGANFGVDKYTRINSMPRVGSSTDWTVWDESCL</sequence>
<name>A0AAX6HCG4_IRIPA</name>
<accession>A0AAX6HCG4</accession>
<dbReference type="AlphaFoldDB" id="A0AAX6HCG4"/>
<dbReference type="PANTHER" id="PTHR45952">
    <property type="entry name" value="ALUMINUM INDUCED PROTEIN WITH YGL AND LRDR MOTIFS"/>
    <property type="match status" value="1"/>
</dbReference>
<feature type="domain" description="DUF3700" evidence="1">
    <location>
        <begin position="45"/>
        <end position="274"/>
    </location>
</feature>
<protein>
    <submittedName>
        <fullName evidence="2">Stem-specific protein TSJT1-like</fullName>
    </submittedName>
</protein>
<gene>
    <name evidence="2" type="ORF">M6B38_320305</name>
</gene>
<dbReference type="Gene3D" id="3.60.20.10">
    <property type="entry name" value="Glutamine Phosphoribosylpyrophosphate, subunit 1, domain 1"/>
    <property type="match status" value="1"/>
</dbReference>
<organism evidence="2 3">
    <name type="scientific">Iris pallida</name>
    <name type="common">Sweet iris</name>
    <dbReference type="NCBI Taxonomy" id="29817"/>
    <lineage>
        <taxon>Eukaryota</taxon>
        <taxon>Viridiplantae</taxon>
        <taxon>Streptophyta</taxon>
        <taxon>Embryophyta</taxon>
        <taxon>Tracheophyta</taxon>
        <taxon>Spermatophyta</taxon>
        <taxon>Magnoliopsida</taxon>
        <taxon>Liliopsida</taxon>
        <taxon>Asparagales</taxon>
        <taxon>Iridaceae</taxon>
        <taxon>Iridoideae</taxon>
        <taxon>Irideae</taxon>
        <taxon>Iris</taxon>
    </lineage>
</organism>
<dbReference type="PANTHER" id="PTHR45952:SF2">
    <property type="entry name" value="OS04G0679400 PROTEIN"/>
    <property type="match status" value="1"/>
</dbReference>
<dbReference type="EMBL" id="JANAVB010010796">
    <property type="protein sequence ID" value="KAJ6838274.1"/>
    <property type="molecule type" value="Genomic_DNA"/>
</dbReference>
<dbReference type="SMART" id="SM01172">
    <property type="entry name" value="DUF3700"/>
    <property type="match status" value="1"/>
</dbReference>
<reference evidence="2" key="2">
    <citation type="submission" date="2023-04" db="EMBL/GenBank/DDBJ databases">
        <authorList>
            <person name="Bruccoleri R.E."/>
            <person name="Oakeley E.J."/>
            <person name="Faust A.-M."/>
            <person name="Dessus-Babus S."/>
            <person name="Altorfer M."/>
            <person name="Burckhardt D."/>
            <person name="Oertli M."/>
            <person name="Naumann U."/>
            <person name="Petersen F."/>
            <person name="Wong J."/>
        </authorList>
    </citation>
    <scope>NUCLEOTIDE SEQUENCE</scope>
    <source>
        <strain evidence="2">GSM-AAB239-AS_SAM_17_03QT</strain>
        <tissue evidence="2">Leaf</tissue>
    </source>
</reference>
<dbReference type="Pfam" id="PF12481">
    <property type="entry name" value="DUF3700"/>
    <property type="match status" value="1"/>
</dbReference>
<dbReference type="Proteomes" id="UP001140949">
    <property type="component" value="Unassembled WGS sequence"/>
</dbReference>
<reference evidence="2" key="1">
    <citation type="journal article" date="2023" name="GigaByte">
        <title>Genome assembly of the bearded iris, Iris pallida Lam.</title>
        <authorList>
            <person name="Bruccoleri R.E."/>
            <person name="Oakeley E.J."/>
            <person name="Faust A.M.E."/>
            <person name="Altorfer M."/>
            <person name="Dessus-Babus S."/>
            <person name="Burckhardt D."/>
            <person name="Oertli M."/>
            <person name="Naumann U."/>
            <person name="Petersen F."/>
            <person name="Wong J."/>
        </authorList>
    </citation>
    <scope>NUCLEOTIDE SEQUENCE</scope>
    <source>
        <strain evidence="2">GSM-AAB239-AS_SAM_17_03QT</strain>
    </source>
</reference>
<evidence type="ECO:0000259" key="1">
    <source>
        <dbReference type="SMART" id="SM01172"/>
    </source>
</evidence>
<proteinExistence type="predicted"/>
<keyword evidence="3" id="KW-1185">Reference proteome</keyword>
<dbReference type="InterPro" id="IPR044828">
    <property type="entry name" value="TSJT1-like"/>
</dbReference>
<comment type="caution">
    <text evidence="2">The sequence shown here is derived from an EMBL/GenBank/DDBJ whole genome shotgun (WGS) entry which is preliminary data.</text>
</comment>